<accession>A0AAD8XRV7</accession>
<comment type="caution">
    <text evidence="2">The sequence shown here is derived from an EMBL/GenBank/DDBJ whole genome shotgun (WGS) entry which is preliminary data.</text>
</comment>
<evidence type="ECO:0000313" key="3">
    <source>
        <dbReference type="Proteomes" id="UP001224775"/>
    </source>
</evidence>
<feature type="compositionally biased region" description="Low complexity" evidence="1">
    <location>
        <begin position="131"/>
        <end position="162"/>
    </location>
</feature>
<dbReference type="AlphaFoldDB" id="A0AAD8XRV7"/>
<keyword evidence="3" id="KW-1185">Reference proteome</keyword>
<evidence type="ECO:0000256" key="1">
    <source>
        <dbReference type="SAM" id="MobiDB-lite"/>
    </source>
</evidence>
<reference evidence="2" key="1">
    <citation type="submission" date="2023-06" db="EMBL/GenBank/DDBJ databases">
        <title>Survivors Of The Sea: Transcriptome response of Skeletonema marinoi to long-term dormancy.</title>
        <authorList>
            <person name="Pinder M.I.M."/>
            <person name="Kourtchenko O."/>
            <person name="Robertson E.K."/>
            <person name="Larsson T."/>
            <person name="Maumus F."/>
            <person name="Osuna-Cruz C.M."/>
            <person name="Vancaester E."/>
            <person name="Stenow R."/>
            <person name="Vandepoele K."/>
            <person name="Ploug H."/>
            <person name="Bruchert V."/>
            <person name="Godhe A."/>
            <person name="Topel M."/>
        </authorList>
    </citation>
    <scope>NUCLEOTIDE SEQUENCE</scope>
    <source>
        <strain evidence="2">R05AC</strain>
    </source>
</reference>
<name>A0AAD8XRV7_9STRA</name>
<feature type="region of interest" description="Disordered" evidence="1">
    <location>
        <begin position="1"/>
        <end position="115"/>
    </location>
</feature>
<feature type="region of interest" description="Disordered" evidence="1">
    <location>
        <begin position="128"/>
        <end position="173"/>
    </location>
</feature>
<organism evidence="2 3">
    <name type="scientific">Skeletonema marinoi</name>
    <dbReference type="NCBI Taxonomy" id="267567"/>
    <lineage>
        <taxon>Eukaryota</taxon>
        <taxon>Sar</taxon>
        <taxon>Stramenopiles</taxon>
        <taxon>Ochrophyta</taxon>
        <taxon>Bacillariophyta</taxon>
        <taxon>Coscinodiscophyceae</taxon>
        <taxon>Thalassiosirophycidae</taxon>
        <taxon>Thalassiosirales</taxon>
        <taxon>Skeletonemataceae</taxon>
        <taxon>Skeletonema</taxon>
        <taxon>Skeletonema marinoi-dohrnii complex</taxon>
    </lineage>
</organism>
<sequence>MALTDTKNYRRFIPSTGGVGLREDANRSSSSADGDGDLKDAMDEEDSRCICSKSEKGISTDRQDHNTTDAIIRTLQRTSSNSNSSLQMSSQQQHRQEEDTSCSANSITPTFSFSLPSPKEIIANKANYKHSNSSSSGSSPTTAITRTSLTTASSSTTSSGSSNVGSRHNDSYPDEILARNTIISFEQKSNKDVKSASSCPSIPFFDYLEEQVSKLIEKNESAPKCCVATILPRRNSITHHPELSPISSQSVAVAEAKNIRRLRREVLGLYRTLDTLKKDSREWMLLKSKLDAAREELDAVLEDQQLVRSIETVKTW</sequence>
<feature type="compositionally biased region" description="Basic and acidic residues" evidence="1">
    <location>
        <begin position="53"/>
        <end position="67"/>
    </location>
</feature>
<evidence type="ECO:0000313" key="2">
    <source>
        <dbReference type="EMBL" id="KAK1732241.1"/>
    </source>
</evidence>
<proteinExistence type="predicted"/>
<feature type="compositionally biased region" description="Polar residues" evidence="1">
    <location>
        <begin position="101"/>
        <end position="115"/>
    </location>
</feature>
<dbReference type="EMBL" id="JATAAI010000078">
    <property type="protein sequence ID" value="KAK1732241.1"/>
    <property type="molecule type" value="Genomic_DNA"/>
</dbReference>
<dbReference type="Proteomes" id="UP001224775">
    <property type="component" value="Unassembled WGS sequence"/>
</dbReference>
<gene>
    <name evidence="2" type="ORF">QTG54_017066</name>
</gene>
<protein>
    <submittedName>
        <fullName evidence="2">Uncharacterized protein</fullName>
    </submittedName>
</protein>
<feature type="compositionally biased region" description="Low complexity" evidence="1">
    <location>
        <begin position="73"/>
        <end position="93"/>
    </location>
</feature>